<gene>
    <name evidence="6" type="ORF">ACFQ2V_06045</name>
</gene>
<dbReference type="Proteomes" id="UP001597046">
    <property type="component" value="Unassembled WGS sequence"/>
</dbReference>
<feature type="binding site" evidence="4">
    <location>
        <position position="212"/>
    </location>
    <ligand>
        <name>S-adenosyl-L-methionine</name>
        <dbReference type="ChEBI" id="CHEBI:59789"/>
    </ligand>
</feature>
<dbReference type="Gene3D" id="3.40.50.150">
    <property type="entry name" value="Vaccinia Virus protein VP39"/>
    <property type="match status" value="1"/>
</dbReference>
<dbReference type="PROSITE" id="PS01230">
    <property type="entry name" value="TRMA_1"/>
    <property type="match status" value="1"/>
</dbReference>
<evidence type="ECO:0000256" key="2">
    <source>
        <dbReference type="ARBA" id="ARBA00022679"/>
    </source>
</evidence>
<evidence type="ECO:0000256" key="1">
    <source>
        <dbReference type="ARBA" id="ARBA00022603"/>
    </source>
</evidence>
<reference evidence="7" key="1">
    <citation type="journal article" date="2019" name="Int. J. Syst. Evol. Microbiol.">
        <title>The Global Catalogue of Microorganisms (GCM) 10K type strain sequencing project: providing services to taxonomists for standard genome sequencing and annotation.</title>
        <authorList>
            <consortium name="The Broad Institute Genomics Platform"/>
            <consortium name="The Broad Institute Genome Sequencing Center for Infectious Disease"/>
            <person name="Wu L."/>
            <person name="Ma J."/>
        </authorList>
    </citation>
    <scope>NUCLEOTIDE SEQUENCE [LARGE SCALE GENOMIC DNA]</scope>
    <source>
        <strain evidence="7">CCUG 57508</strain>
    </source>
</reference>
<feature type="binding site" evidence="4">
    <location>
        <position position="266"/>
    </location>
    <ligand>
        <name>S-adenosyl-L-methionine</name>
        <dbReference type="ChEBI" id="CHEBI:59789"/>
    </ligand>
</feature>
<dbReference type="PANTHER" id="PTHR11061:SF30">
    <property type="entry name" value="TRNA (URACIL(54)-C(5))-METHYLTRANSFERASE"/>
    <property type="match status" value="1"/>
</dbReference>
<dbReference type="Pfam" id="PF05958">
    <property type="entry name" value="tRNA_U5-meth_tr"/>
    <property type="match status" value="2"/>
</dbReference>
<evidence type="ECO:0000256" key="5">
    <source>
        <dbReference type="PROSITE-ProRule" id="PRU10015"/>
    </source>
</evidence>
<proteinExistence type="inferred from homology"/>
<sequence length="403" mass="43883">MQCDYYDAGRCRSCALMGVPYAVQLAEKVERCQRALTSVAPDLTWLEPFASRESAFRNKAKLVVGGRAGAVTLGILDPQSHGVDLRACGLHEEPLQRLIPRLADVVDEIGLEPYDVAARRGELKHLILTLSPTGEVMLRLVLRSKKHLALLESRLPRLLEHLSEVRVVSVNLQPEHKAVLEGDTEIVLTEQGLLEMPVNEITLNLRPNSFFQTNTAVAAGLYRQARDWAHEVHPDAVLDLYCGVGGFALHLADGVSCPPRRVLGVEVSPEAVRSAELSAQGLRTTSPGGADVRFRAGDATDVAALDPDVLGAGTSMVVVNPPRRGIGPELAAWIECSGTDHVTYSSCNVDSLARDLARLPSYTARRARLFDMFPQTSHHEVIMLLEREPASATHQPVTGGARR</sequence>
<dbReference type="GO" id="GO:0032259">
    <property type="term" value="P:methylation"/>
    <property type="evidence" value="ECO:0007669"/>
    <property type="project" value="UniProtKB-KW"/>
</dbReference>
<dbReference type="EMBL" id="JBHTKH010000003">
    <property type="protein sequence ID" value="MFD1053864.1"/>
    <property type="molecule type" value="Genomic_DNA"/>
</dbReference>
<protein>
    <submittedName>
        <fullName evidence="6">Methyltransferase domain-containing protein</fullName>
    </submittedName>
</protein>
<dbReference type="InterPro" id="IPR010280">
    <property type="entry name" value="U5_MeTrfase_fam"/>
</dbReference>
<evidence type="ECO:0000256" key="3">
    <source>
        <dbReference type="ARBA" id="ARBA00022691"/>
    </source>
</evidence>
<comment type="similarity">
    <text evidence="4">Belongs to the class I-like SAM-binding methyltransferase superfamily. RNA M5U methyltransferase family.</text>
</comment>
<feature type="binding site" evidence="4">
    <location>
        <position position="320"/>
    </location>
    <ligand>
        <name>S-adenosyl-L-methionine</name>
        <dbReference type="ChEBI" id="CHEBI:59789"/>
    </ligand>
</feature>
<evidence type="ECO:0000313" key="6">
    <source>
        <dbReference type="EMBL" id="MFD1053864.1"/>
    </source>
</evidence>
<organism evidence="6 7">
    <name type="scientific">Terrabacter terrigena</name>
    <dbReference type="NCBI Taxonomy" id="574718"/>
    <lineage>
        <taxon>Bacteria</taxon>
        <taxon>Bacillati</taxon>
        <taxon>Actinomycetota</taxon>
        <taxon>Actinomycetes</taxon>
        <taxon>Micrococcales</taxon>
        <taxon>Intrasporangiaceae</taxon>
        <taxon>Terrabacter</taxon>
    </lineage>
</organism>
<dbReference type="InterPro" id="IPR030390">
    <property type="entry name" value="MeTrfase_TrmA_AS"/>
</dbReference>
<name>A0ABW3MWB3_9MICO</name>
<keyword evidence="3 4" id="KW-0949">S-adenosyl-L-methionine</keyword>
<dbReference type="PROSITE" id="PS51687">
    <property type="entry name" value="SAM_MT_RNA_M5U"/>
    <property type="match status" value="1"/>
</dbReference>
<dbReference type="InterPro" id="IPR029063">
    <property type="entry name" value="SAM-dependent_MTases_sf"/>
</dbReference>
<comment type="caution">
    <text evidence="6">The sequence shown here is derived from an EMBL/GenBank/DDBJ whole genome shotgun (WGS) entry which is preliminary data.</text>
</comment>
<keyword evidence="1 4" id="KW-0489">Methyltransferase</keyword>
<keyword evidence="2 4" id="KW-0808">Transferase</keyword>
<dbReference type="CDD" id="cd02440">
    <property type="entry name" value="AdoMet_MTases"/>
    <property type="match status" value="1"/>
</dbReference>
<feature type="active site" description="Nucleophile" evidence="4">
    <location>
        <position position="347"/>
    </location>
</feature>
<accession>A0ABW3MWB3</accession>
<evidence type="ECO:0000256" key="4">
    <source>
        <dbReference type="PROSITE-ProRule" id="PRU01024"/>
    </source>
</evidence>
<keyword evidence="7" id="KW-1185">Reference proteome</keyword>
<dbReference type="RefSeq" id="WP_386051692.1">
    <property type="nucleotide sequence ID" value="NZ_JBHTKH010000003.1"/>
</dbReference>
<evidence type="ECO:0000313" key="7">
    <source>
        <dbReference type="Proteomes" id="UP001597046"/>
    </source>
</evidence>
<feature type="binding site" evidence="4">
    <location>
        <position position="241"/>
    </location>
    <ligand>
        <name>S-adenosyl-L-methionine</name>
        <dbReference type="ChEBI" id="CHEBI:59789"/>
    </ligand>
</feature>
<dbReference type="SUPFAM" id="SSF53335">
    <property type="entry name" value="S-adenosyl-L-methionine-dependent methyltransferases"/>
    <property type="match status" value="1"/>
</dbReference>
<dbReference type="GO" id="GO:0008168">
    <property type="term" value="F:methyltransferase activity"/>
    <property type="evidence" value="ECO:0007669"/>
    <property type="project" value="UniProtKB-KW"/>
</dbReference>
<dbReference type="PANTHER" id="PTHR11061">
    <property type="entry name" value="RNA M5U METHYLTRANSFERASE"/>
    <property type="match status" value="1"/>
</dbReference>
<dbReference type="Gene3D" id="2.40.50.1070">
    <property type="match status" value="1"/>
</dbReference>
<feature type="active site" evidence="5">
    <location>
        <position position="347"/>
    </location>
</feature>